<feature type="region of interest" description="Disordered" evidence="18">
    <location>
        <begin position="566"/>
        <end position="587"/>
    </location>
</feature>
<dbReference type="InterPro" id="IPR002129">
    <property type="entry name" value="PyrdxlP-dep_de-COase"/>
</dbReference>
<evidence type="ECO:0000256" key="16">
    <source>
        <dbReference type="PIRSR" id="PIRSR602129-50"/>
    </source>
</evidence>
<comment type="similarity">
    <text evidence="4">Belongs to the group II decarboxylase family.</text>
</comment>
<evidence type="ECO:0000256" key="14">
    <source>
        <dbReference type="ARBA" id="ARBA00023239"/>
    </source>
</evidence>
<keyword evidence="13" id="KW-0804">Transcription</keyword>
<evidence type="ECO:0000256" key="7">
    <source>
        <dbReference type="ARBA" id="ARBA00022737"/>
    </source>
</evidence>
<evidence type="ECO:0000256" key="17">
    <source>
        <dbReference type="PROSITE-ProRule" id="PRU00042"/>
    </source>
</evidence>
<proteinExistence type="inferred from homology"/>
<dbReference type="GO" id="GO:0008270">
    <property type="term" value="F:zinc ion binding"/>
    <property type="evidence" value="ECO:0007669"/>
    <property type="project" value="UniProtKB-KW"/>
</dbReference>
<evidence type="ECO:0000313" key="21">
    <source>
        <dbReference type="Proteomes" id="UP001460270"/>
    </source>
</evidence>
<evidence type="ECO:0000256" key="2">
    <source>
        <dbReference type="ARBA" id="ARBA00004123"/>
    </source>
</evidence>
<dbReference type="SUPFAM" id="SSF53383">
    <property type="entry name" value="PLP-dependent transferases"/>
    <property type="match status" value="1"/>
</dbReference>
<reference evidence="21" key="1">
    <citation type="submission" date="2024-04" db="EMBL/GenBank/DDBJ databases">
        <title>Salinicola lusitanus LLJ914,a marine bacterium isolated from the Okinawa Trough.</title>
        <authorList>
            <person name="Li J."/>
        </authorList>
    </citation>
    <scope>NUCLEOTIDE SEQUENCE [LARGE SCALE GENOMIC DNA]</scope>
</reference>
<keyword evidence="21" id="KW-1185">Reference proteome</keyword>
<comment type="cofactor">
    <cofactor evidence="1 16">
        <name>pyridoxal 5'-phosphate</name>
        <dbReference type="ChEBI" id="CHEBI:597326"/>
    </cofactor>
</comment>
<accession>A0AAW0N4N2</accession>
<keyword evidence="11 16" id="KW-0663">Pyridoxal phosphate</keyword>
<evidence type="ECO:0000256" key="4">
    <source>
        <dbReference type="ARBA" id="ARBA00009533"/>
    </source>
</evidence>
<evidence type="ECO:0000256" key="18">
    <source>
        <dbReference type="SAM" id="MobiDB-lite"/>
    </source>
</evidence>
<evidence type="ECO:0000256" key="10">
    <source>
        <dbReference type="ARBA" id="ARBA00022833"/>
    </source>
</evidence>
<dbReference type="AlphaFoldDB" id="A0AAW0N4N2"/>
<keyword evidence="9" id="KW-0210">Decarboxylase</keyword>
<dbReference type="GO" id="GO:0030170">
    <property type="term" value="F:pyridoxal phosphate binding"/>
    <property type="evidence" value="ECO:0007669"/>
    <property type="project" value="InterPro"/>
</dbReference>
<dbReference type="Pfam" id="PF00282">
    <property type="entry name" value="Pyridoxal_deC"/>
    <property type="match status" value="1"/>
</dbReference>
<dbReference type="GO" id="GO:0042412">
    <property type="term" value="P:taurine biosynthetic process"/>
    <property type="evidence" value="ECO:0007669"/>
    <property type="project" value="TreeGrafter"/>
</dbReference>
<dbReference type="PANTHER" id="PTHR45677:SF8">
    <property type="entry name" value="CYSTEINE SULFINIC ACID DECARBOXYLASE"/>
    <property type="match status" value="1"/>
</dbReference>
<evidence type="ECO:0000313" key="20">
    <source>
        <dbReference type="EMBL" id="KAK7884277.1"/>
    </source>
</evidence>
<dbReference type="FunFam" id="3.30.160.60:FF:000230">
    <property type="entry name" value="Zinc finger protein 148"/>
    <property type="match status" value="1"/>
</dbReference>
<comment type="similarity">
    <text evidence="3">Belongs to the krueppel C2H2-type zinc-finger protein family.</text>
</comment>
<gene>
    <name evidence="20" type="ORF">WMY93_027400</name>
</gene>
<evidence type="ECO:0000256" key="11">
    <source>
        <dbReference type="ARBA" id="ARBA00022898"/>
    </source>
</evidence>
<keyword evidence="8 17" id="KW-0863">Zinc-finger</keyword>
<evidence type="ECO:0000256" key="13">
    <source>
        <dbReference type="ARBA" id="ARBA00023163"/>
    </source>
</evidence>
<dbReference type="FunFam" id="3.40.640.10:FF:000016">
    <property type="entry name" value="Glutamate decarboxylase like 1"/>
    <property type="match status" value="1"/>
</dbReference>
<comment type="subcellular location">
    <subcellularLocation>
        <location evidence="2">Nucleus</location>
    </subcellularLocation>
</comment>
<keyword evidence="6" id="KW-0479">Metal-binding</keyword>
<feature type="domain" description="C2H2-type" evidence="19">
    <location>
        <begin position="608"/>
        <end position="635"/>
    </location>
</feature>
<keyword evidence="10" id="KW-0862">Zinc</keyword>
<dbReference type="SMART" id="SM00355">
    <property type="entry name" value="ZnF_C2H2"/>
    <property type="match status" value="2"/>
</dbReference>
<dbReference type="GO" id="GO:0019752">
    <property type="term" value="P:carboxylic acid metabolic process"/>
    <property type="evidence" value="ECO:0007669"/>
    <property type="project" value="InterPro"/>
</dbReference>
<evidence type="ECO:0000256" key="6">
    <source>
        <dbReference type="ARBA" id="ARBA00022723"/>
    </source>
</evidence>
<feature type="modified residue" description="N6-(pyridoxal phosphate)lysine" evidence="16">
    <location>
        <position position="317"/>
    </location>
</feature>
<evidence type="ECO:0000256" key="1">
    <source>
        <dbReference type="ARBA" id="ARBA00001933"/>
    </source>
</evidence>
<dbReference type="GO" id="GO:0005737">
    <property type="term" value="C:cytoplasm"/>
    <property type="evidence" value="ECO:0007669"/>
    <property type="project" value="TreeGrafter"/>
</dbReference>
<evidence type="ECO:0000256" key="15">
    <source>
        <dbReference type="ARBA" id="ARBA00023242"/>
    </source>
</evidence>
<keyword evidence="12" id="KW-0805">Transcription regulation</keyword>
<dbReference type="PROSITE" id="PS00028">
    <property type="entry name" value="ZINC_FINGER_C2H2_1"/>
    <property type="match status" value="2"/>
</dbReference>
<dbReference type="SUPFAM" id="SSF57667">
    <property type="entry name" value="beta-beta-alpha zinc fingers"/>
    <property type="match status" value="1"/>
</dbReference>
<evidence type="ECO:0000256" key="8">
    <source>
        <dbReference type="ARBA" id="ARBA00022771"/>
    </source>
</evidence>
<keyword evidence="15" id="KW-0539">Nucleus</keyword>
<evidence type="ECO:0000256" key="9">
    <source>
        <dbReference type="ARBA" id="ARBA00022793"/>
    </source>
</evidence>
<sequence>MADSHSNETLKECGYAHDLNEPIIDHVEGQLFLKEAFRILVEEVLCKGTDAKEKVCKYEEPEVLTDILDLELREAGEPHDKLLQRVRDVATYSVKTCHPRFFNQQFSGVDYHSLAGRFLSESLNTNLFTYEVAPVFVLMENEVLRALRLLVGWTEGDGLFCPGGSTSNMYAMNLARYQFCPDVKTKGLWSLPQLVLFTSSESHYSVKKGAGFLGIGTDNVILVKVDDRGHMIPEDLEEKIKYAKAQGTVPFFVSCTSGTTVQGAFDPLDHIADVCEKHKLWMHVDAAWGGSVLFSKQHRHLMKGVERANSVAWNPHKMLTAGLQCSVLLLQDTTNLLKKCHSAHATYLFQQDKFYDVTLDIGDKSLQCSRKVDCLKLWLMWKAVGSSGLAERVNRAFFNIRYLTEQMKKTDGFKILNEPEFVNLCFWYIPPSLRGKELSEDYDDRLAKVAPIIKERMMRQGSMMVGYQPLGNKTSLKGCESVVSSMALMQADIVPGQKMMSPLGQGRRESPESNSQLCQSHRHQVQHGQLQHNHVNHLSAGVGVPLLVGKDGRYCSSILSEDILANQNMQPKKKHRKSPSPTKIKEEEQRFMTPLEDDDLSLKVQKNFICDHCYGAFRSSYHLKRHILTHTGEKPFACDSCDMRFIQRYHLDRHKRVHSGEKPYQCDRCRQVCFKNKNALSHVWLYFYCLQEHKKHTQVAFTYYVILFFTMSFLSSQNFSRTDRLLRHRRLCTAGLVKEENQSYSKPTSSLNATWGPLQSANNRLTV</sequence>
<dbReference type="GO" id="GO:0005634">
    <property type="term" value="C:nucleus"/>
    <property type="evidence" value="ECO:0007669"/>
    <property type="project" value="UniProtKB-SubCell"/>
</dbReference>
<dbReference type="EMBL" id="JBBPFD010000020">
    <property type="protein sequence ID" value="KAK7884277.1"/>
    <property type="molecule type" value="Genomic_DNA"/>
</dbReference>
<dbReference type="Gene3D" id="3.40.640.10">
    <property type="entry name" value="Type I PLP-dependent aspartate aminotransferase-like (Major domain)"/>
    <property type="match status" value="1"/>
</dbReference>
<comment type="caution">
    <text evidence="20">The sequence shown here is derived from an EMBL/GenBank/DDBJ whole genome shotgun (WGS) entry which is preliminary data.</text>
</comment>
<dbReference type="InterPro" id="IPR015421">
    <property type="entry name" value="PyrdxlP-dep_Trfase_major"/>
</dbReference>
<dbReference type="InterPro" id="IPR013087">
    <property type="entry name" value="Znf_C2H2_type"/>
</dbReference>
<keyword evidence="7" id="KW-0677">Repeat</keyword>
<dbReference type="FunFam" id="3.30.160.60:FF:000042">
    <property type="entry name" value="Zinc finger protein 148"/>
    <property type="match status" value="1"/>
</dbReference>
<dbReference type="PANTHER" id="PTHR45677">
    <property type="entry name" value="GLUTAMATE DECARBOXYLASE-RELATED"/>
    <property type="match status" value="1"/>
</dbReference>
<feature type="domain" description="C2H2-type" evidence="19">
    <location>
        <begin position="636"/>
        <end position="663"/>
    </location>
</feature>
<organism evidence="20 21">
    <name type="scientific">Mugilogobius chulae</name>
    <name type="common">yellowstripe goby</name>
    <dbReference type="NCBI Taxonomy" id="88201"/>
    <lineage>
        <taxon>Eukaryota</taxon>
        <taxon>Metazoa</taxon>
        <taxon>Chordata</taxon>
        <taxon>Craniata</taxon>
        <taxon>Vertebrata</taxon>
        <taxon>Euteleostomi</taxon>
        <taxon>Actinopterygii</taxon>
        <taxon>Neopterygii</taxon>
        <taxon>Teleostei</taxon>
        <taxon>Neoteleostei</taxon>
        <taxon>Acanthomorphata</taxon>
        <taxon>Gobiaria</taxon>
        <taxon>Gobiiformes</taxon>
        <taxon>Gobioidei</taxon>
        <taxon>Gobiidae</taxon>
        <taxon>Gobionellinae</taxon>
        <taxon>Mugilogobius</taxon>
    </lineage>
</organism>
<evidence type="ECO:0000256" key="5">
    <source>
        <dbReference type="ARBA" id="ARBA00011738"/>
    </source>
</evidence>
<dbReference type="Gene3D" id="3.90.1150.170">
    <property type="match status" value="1"/>
</dbReference>
<keyword evidence="14" id="KW-0456">Lyase</keyword>
<name>A0AAW0N4N2_9GOBI</name>
<dbReference type="InterPro" id="IPR036236">
    <property type="entry name" value="Znf_C2H2_sf"/>
</dbReference>
<dbReference type="Gene3D" id="3.30.160.60">
    <property type="entry name" value="Classic Zinc Finger"/>
    <property type="match status" value="2"/>
</dbReference>
<evidence type="ECO:0000256" key="3">
    <source>
        <dbReference type="ARBA" id="ARBA00006991"/>
    </source>
</evidence>
<dbReference type="Proteomes" id="UP001460270">
    <property type="component" value="Unassembled WGS sequence"/>
</dbReference>
<dbReference type="CDD" id="cd06450">
    <property type="entry name" value="DOPA_deC_like"/>
    <property type="match status" value="1"/>
</dbReference>
<dbReference type="GO" id="GO:0004782">
    <property type="term" value="F:sulfinoalanine decarboxylase activity"/>
    <property type="evidence" value="ECO:0007669"/>
    <property type="project" value="TreeGrafter"/>
</dbReference>
<dbReference type="PROSITE" id="PS50157">
    <property type="entry name" value="ZINC_FINGER_C2H2_2"/>
    <property type="match status" value="2"/>
</dbReference>
<dbReference type="InterPro" id="IPR015424">
    <property type="entry name" value="PyrdxlP-dep_Trfase"/>
</dbReference>
<evidence type="ECO:0000256" key="12">
    <source>
        <dbReference type="ARBA" id="ARBA00023015"/>
    </source>
</evidence>
<comment type="subunit">
    <text evidence="5">Homodimer.</text>
</comment>
<evidence type="ECO:0000259" key="19">
    <source>
        <dbReference type="PROSITE" id="PS50157"/>
    </source>
</evidence>
<protein>
    <recommendedName>
        <fullName evidence="19">C2H2-type domain-containing protein</fullName>
    </recommendedName>
</protein>